<dbReference type="KEGG" id="sbc:SbBS512_A0023"/>
<gene>
    <name evidence="1" type="ordered locus">SbBS512_A0023</name>
</gene>
<dbReference type="AlphaFoldDB" id="B2TSM5"/>
<sequence>MGALTNAKSDRLISRKAIKRLKQEMHAEVVDNCSDFR</sequence>
<proteinExistence type="predicted"/>
<keyword evidence="2" id="KW-1185">Reference proteome</keyword>
<dbReference type="Proteomes" id="UP000001030">
    <property type="component" value="Plasmid pBS512_211"/>
</dbReference>
<organism evidence="1 2">
    <name type="scientific">Shigella boydii serotype 18 (strain CDC 3083-94 / BS512)</name>
    <dbReference type="NCBI Taxonomy" id="344609"/>
    <lineage>
        <taxon>Bacteria</taxon>
        <taxon>Pseudomonadati</taxon>
        <taxon>Pseudomonadota</taxon>
        <taxon>Gammaproteobacteria</taxon>
        <taxon>Enterobacterales</taxon>
        <taxon>Enterobacteriaceae</taxon>
        <taxon>Shigella</taxon>
    </lineage>
</organism>
<name>B2TSM5_SHIB3</name>
<geneLocation type="plasmid" evidence="1 2">
    <name>pBS512_211</name>
</geneLocation>
<dbReference type="HOGENOM" id="CLU_3348591_0_0_6"/>
<evidence type="ECO:0000313" key="1">
    <source>
        <dbReference type="EMBL" id="ACD06211.1"/>
    </source>
</evidence>
<accession>B2TSM5</accession>
<protein>
    <submittedName>
        <fullName evidence="1">Uncharacterized protein</fullName>
    </submittedName>
</protein>
<dbReference type="EMBL" id="CP001062">
    <property type="protein sequence ID" value="ACD06211.1"/>
    <property type="molecule type" value="Genomic_DNA"/>
</dbReference>
<evidence type="ECO:0000313" key="2">
    <source>
        <dbReference type="Proteomes" id="UP000001030"/>
    </source>
</evidence>
<keyword evidence="1" id="KW-0614">Plasmid</keyword>
<reference evidence="2" key="1">
    <citation type="submission" date="2008-05" db="EMBL/GenBank/DDBJ databases">
        <title>Complete sequence of Shigella boydii serotype 18 strain BS512.</title>
        <authorList>
            <person name="Rasko D.A."/>
            <person name="Rosovitz M."/>
            <person name="Maurelli A.T."/>
            <person name="Myers G."/>
            <person name="Seshadri R."/>
            <person name="Cer R."/>
            <person name="Jiang L."/>
            <person name="Ravel J."/>
            <person name="Sebastian Y."/>
        </authorList>
    </citation>
    <scope>NUCLEOTIDE SEQUENCE [LARGE SCALE GENOMIC DNA]</scope>
    <source>
        <strain evidence="2">CDC 3083-94 / BS512</strain>
        <plasmid evidence="2">pBS512_211</plasmid>
    </source>
</reference>